<keyword evidence="1" id="KW-1133">Transmembrane helix</keyword>
<accession>A0A1H9VSC9</accession>
<keyword evidence="3" id="KW-1185">Reference proteome</keyword>
<evidence type="ECO:0000313" key="3">
    <source>
        <dbReference type="Proteomes" id="UP000198571"/>
    </source>
</evidence>
<organism evidence="2 3">
    <name type="scientific">Salipaludibacillus aurantiacus</name>
    <dbReference type="NCBI Taxonomy" id="1601833"/>
    <lineage>
        <taxon>Bacteria</taxon>
        <taxon>Bacillati</taxon>
        <taxon>Bacillota</taxon>
        <taxon>Bacilli</taxon>
        <taxon>Bacillales</taxon>
        <taxon>Bacillaceae</taxon>
    </lineage>
</organism>
<keyword evidence="1" id="KW-0812">Transmembrane</keyword>
<feature type="transmembrane region" description="Helical" evidence="1">
    <location>
        <begin position="12"/>
        <end position="32"/>
    </location>
</feature>
<keyword evidence="1" id="KW-0472">Membrane</keyword>
<proteinExistence type="predicted"/>
<gene>
    <name evidence="2" type="ORF">SAMN05518684_11257</name>
</gene>
<dbReference type="OrthoDB" id="9955230at2"/>
<evidence type="ECO:0000256" key="1">
    <source>
        <dbReference type="SAM" id="Phobius"/>
    </source>
</evidence>
<evidence type="ECO:0000313" key="2">
    <source>
        <dbReference type="EMBL" id="SES24468.1"/>
    </source>
</evidence>
<dbReference type="RefSeq" id="WP_093053736.1">
    <property type="nucleotide sequence ID" value="NZ_FOGT01000012.1"/>
</dbReference>
<feature type="transmembrane region" description="Helical" evidence="1">
    <location>
        <begin position="38"/>
        <end position="59"/>
    </location>
</feature>
<protein>
    <submittedName>
        <fullName evidence="2">Uncharacterized protein</fullName>
    </submittedName>
</protein>
<sequence length="64" mass="7068">MKKMTPVPYPVLFGMAGAFSFSAIIIVLGQLLTGEILWAAAIIGFIFSFAVILAIYHFLKKYIN</sequence>
<dbReference type="STRING" id="1601833.SAMN05518684_11257"/>
<dbReference type="EMBL" id="FOGT01000012">
    <property type="protein sequence ID" value="SES24468.1"/>
    <property type="molecule type" value="Genomic_DNA"/>
</dbReference>
<dbReference type="AlphaFoldDB" id="A0A1H9VSC9"/>
<dbReference type="Proteomes" id="UP000198571">
    <property type="component" value="Unassembled WGS sequence"/>
</dbReference>
<name>A0A1H9VSC9_9BACI</name>
<reference evidence="3" key="1">
    <citation type="submission" date="2016-10" db="EMBL/GenBank/DDBJ databases">
        <authorList>
            <person name="Varghese N."/>
            <person name="Submissions S."/>
        </authorList>
    </citation>
    <scope>NUCLEOTIDE SEQUENCE [LARGE SCALE GENOMIC DNA]</scope>
    <source>
        <strain evidence="3">S9</strain>
    </source>
</reference>